<evidence type="ECO:0000313" key="3">
    <source>
        <dbReference type="Proteomes" id="UP000002058"/>
    </source>
</evidence>
<feature type="compositionally biased region" description="Basic and acidic residues" evidence="1">
    <location>
        <begin position="328"/>
        <end position="338"/>
    </location>
</feature>
<dbReference type="VEuPathDB" id="FungiDB:UREG_03335"/>
<dbReference type="AlphaFoldDB" id="C4JQJ0"/>
<feature type="compositionally biased region" description="Basic and acidic residues" evidence="1">
    <location>
        <begin position="401"/>
        <end position="438"/>
    </location>
</feature>
<evidence type="ECO:0000256" key="1">
    <source>
        <dbReference type="SAM" id="MobiDB-lite"/>
    </source>
</evidence>
<dbReference type="OMA" id="MTRPHII"/>
<dbReference type="OrthoDB" id="196165at2759"/>
<dbReference type="Proteomes" id="UP000002058">
    <property type="component" value="Unassembled WGS sequence"/>
</dbReference>
<feature type="region of interest" description="Disordered" evidence="1">
    <location>
        <begin position="234"/>
        <end position="480"/>
    </location>
</feature>
<dbReference type="RefSeq" id="XP_002543818.1">
    <property type="nucleotide sequence ID" value="XM_002543772.1"/>
</dbReference>
<feature type="compositionally biased region" description="Basic and acidic residues" evidence="1">
    <location>
        <begin position="273"/>
        <end position="303"/>
    </location>
</feature>
<feature type="compositionally biased region" description="Acidic residues" evidence="1">
    <location>
        <begin position="234"/>
        <end position="250"/>
    </location>
</feature>
<proteinExistence type="predicted"/>
<dbReference type="InParanoid" id="C4JQJ0"/>
<dbReference type="HOGENOM" id="CLU_010627_1_0_1"/>
<feature type="compositionally biased region" description="Basic and acidic residues" evidence="1">
    <location>
        <begin position="552"/>
        <end position="569"/>
    </location>
</feature>
<name>C4JQJ0_UNCRE</name>
<dbReference type="PANTHER" id="PTHR47775:SF1">
    <property type="entry name" value="BUD SITE SELECTION PROTEIN 14"/>
    <property type="match status" value="1"/>
</dbReference>
<dbReference type="GO" id="GO:0015630">
    <property type="term" value="C:microtubule cytoskeleton"/>
    <property type="evidence" value="ECO:0007669"/>
    <property type="project" value="TreeGrafter"/>
</dbReference>
<dbReference type="KEGG" id="ure:UREG_03335"/>
<dbReference type="GeneID" id="8442818"/>
<feature type="compositionally biased region" description="Basic and acidic residues" evidence="1">
    <location>
        <begin position="358"/>
        <end position="381"/>
    </location>
</feature>
<feature type="compositionally biased region" description="Polar residues" evidence="1">
    <location>
        <begin position="610"/>
        <end position="625"/>
    </location>
</feature>
<feature type="compositionally biased region" description="Polar residues" evidence="1">
    <location>
        <begin position="463"/>
        <end position="476"/>
    </location>
</feature>
<gene>
    <name evidence="2" type="ORF">UREG_03335</name>
</gene>
<feature type="region of interest" description="Disordered" evidence="1">
    <location>
        <begin position="1"/>
        <end position="45"/>
    </location>
</feature>
<dbReference type="PANTHER" id="PTHR47775">
    <property type="entry name" value="BUD SITE SELECTION PROTEIN 14"/>
    <property type="match status" value="1"/>
</dbReference>
<dbReference type="InterPro" id="IPR053039">
    <property type="entry name" value="Polarity_Bud-Selection_Reg"/>
</dbReference>
<feature type="compositionally biased region" description="Low complexity" evidence="1">
    <location>
        <begin position="511"/>
        <end position="524"/>
    </location>
</feature>
<dbReference type="EMBL" id="CH476616">
    <property type="protein sequence ID" value="EEP78489.1"/>
    <property type="molecule type" value="Genomic_DNA"/>
</dbReference>
<keyword evidence="3" id="KW-1185">Reference proteome</keyword>
<feature type="compositionally biased region" description="Low complexity" evidence="1">
    <location>
        <begin position="592"/>
        <end position="603"/>
    </location>
</feature>
<dbReference type="GO" id="GO:0008104">
    <property type="term" value="P:intracellular protein localization"/>
    <property type="evidence" value="ECO:0007669"/>
    <property type="project" value="TreeGrafter"/>
</dbReference>
<feature type="region of interest" description="Disordered" evidence="1">
    <location>
        <begin position="496"/>
        <end position="632"/>
    </location>
</feature>
<dbReference type="eggNOG" id="ENOG502R17J">
    <property type="taxonomic scope" value="Eukaryota"/>
</dbReference>
<dbReference type="InterPro" id="IPR036028">
    <property type="entry name" value="SH3-like_dom_sf"/>
</dbReference>
<dbReference type="GO" id="GO:0030950">
    <property type="term" value="P:establishment or maintenance of actin cytoskeleton polarity"/>
    <property type="evidence" value="ECO:0007669"/>
    <property type="project" value="TreeGrafter"/>
</dbReference>
<dbReference type="GO" id="GO:0051286">
    <property type="term" value="C:cell tip"/>
    <property type="evidence" value="ECO:0007669"/>
    <property type="project" value="TreeGrafter"/>
</dbReference>
<dbReference type="SUPFAM" id="SSF50044">
    <property type="entry name" value="SH3-domain"/>
    <property type="match status" value="1"/>
</dbReference>
<feature type="compositionally biased region" description="Polar residues" evidence="1">
    <location>
        <begin position="257"/>
        <end position="269"/>
    </location>
</feature>
<sequence length="704" mass="77885">MTRPQMIRADTIDLQDPLSPSAKDHSRPSTNGTRNRHGHAQHQDQALRIAERDMLDEISRGPLSPDFHKDDRGIDEDYAYDGHNKPDHVNGLQNDRMGDYEHHMEGDAADGDIDDQLDDDMLDKISSSPSIDDEDIDFEFVYALHTFFATVEGQANATKGDTMVLLDDSNSYWWLVRVLSATMLGDNAEKSKNPLKKAMRRRNAKTVTFASPTYFEASDIDYSTEEEDIDDPFFEEEEEEEGEGQAEGDDAERSSNRDTQAGSKNSNMTVEPLRPKPLTDKEPAKAQDEEPVKLPSESIREVEEPASQQEDFRHGRSRNGVFRNTDSFFKDDMVETKKISLTPNLLRDDANETSQVTESKEMRGRGSFEALTGDRNKDDKKRKEKKSGMLSGLFKRKDKKSKAPDDDGEEHEKVSEESARSSTERKMSVESLKEETRAPKLQAVSTRPAAKLQKQPAVAFPQTPDSTSPSKNNVTPSVRAVAPDLNEDVIPLTIRARVPEIKQSPPIPTDSVSNSAASPTAASSVQNTSAPSTDIADKPIDIPTPTLSPVMEESRAAELHSEPEIRKPSLDMQPVESPPVASARVLSPDETSVSPHSLSQPSSDILDVQQPKTENTTPANAVSSPPQSPEWNDAGLRAYLDDGSEIRDLLIIVHDMSNVPPAGPDHPIVGGLFKDESKSLNDMSNRLDEMLNGWLARKSAVAVR</sequence>
<reference evidence="3" key="1">
    <citation type="journal article" date="2009" name="Genome Res.">
        <title>Comparative genomic analyses of the human fungal pathogens Coccidioides and their relatives.</title>
        <authorList>
            <person name="Sharpton T.J."/>
            <person name="Stajich J.E."/>
            <person name="Rounsley S.D."/>
            <person name="Gardner M.J."/>
            <person name="Wortman J.R."/>
            <person name="Jordar V.S."/>
            <person name="Maiti R."/>
            <person name="Kodira C.D."/>
            <person name="Neafsey D.E."/>
            <person name="Zeng Q."/>
            <person name="Hung C.-Y."/>
            <person name="McMahan C."/>
            <person name="Muszewska A."/>
            <person name="Grynberg M."/>
            <person name="Mandel M.A."/>
            <person name="Kellner E.M."/>
            <person name="Barker B.M."/>
            <person name="Galgiani J.N."/>
            <person name="Orbach M.J."/>
            <person name="Kirkland T.N."/>
            <person name="Cole G.T."/>
            <person name="Henn M.R."/>
            <person name="Birren B.W."/>
            <person name="Taylor J.W."/>
        </authorList>
    </citation>
    <scope>NUCLEOTIDE SEQUENCE [LARGE SCALE GENOMIC DNA]</scope>
    <source>
        <strain evidence="3">UAMH 1704</strain>
    </source>
</reference>
<evidence type="ECO:0000313" key="2">
    <source>
        <dbReference type="EMBL" id="EEP78489.1"/>
    </source>
</evidence>
<evidence type="ECO:0008006" key="4">
    <source>
        <dbReference type="Google" id="ProtNLM"/>
    </source>
</evidence>
<protein>
    <recommendedName>
        <fullName evidence="4">SH3 domain-containing protein</fullName>
    </recommendedName>
</protein>
<organism evidence="2 3">
    <name type="scientific">Uncinocarpus reesii (strain UAMH 1704)</name>
    <dbReference type="NCBI Taxonomy" id="336963"/>
    <lineage>
        <taxon>Eukaryota</taxon>
        <taxon>Fungi</taxon>
        <taxon>Dikarya</taxon>
        <taxon>Ascomycota</taxon>
        <taxon>Pezizomycotina</taxon>
        <taxon>Eurotiomycetes</taxon>
        <taxon>Eurotiomycetidae</taxon>
        <taxon>Onygenales</taxon>
        <taxon>Onygenaceae</taxon>
        <taxon>Uncinocarpus</taxon>
    </lineage>
</organism>
<accession>C4JQJ0</accession>
<dbReference type="STRING" id="336963.C4JQJ0"/>